<sequence length="307" mass="34991">MILSFSRIQIRLHTILAILLLFLAPTVVEAQSESPKTVYNEPAFTAEIYGSGTPLYMIPGLASSGEVWQGTVDKLKDQYECHVFTLAGFAGKEPIDQKPYLKTIRDQLIDYIESNGAGVVMGHSLGGFLSLWITAEDDRLVKKSVIVDSYPFLAALRQPEATEESVQFPRQMMIQQMTAMDSAQFRQQQKNTLSTMISDEKNIKKALQWSMHSDRATIVHAMGDLMQADLRDELRNIKTPTYVMLAGNFSMNGRSLYTKEQVQQMAQEQYQHLSEKTIKVAENARHFIMMDDPKWFYQTLRQYLNAE</sequence>
<dbReference type="AlphaFoldDB" id="A0A6M1T4C6"/>
<dbReference type="PANTHER" id="PTHR43194:SF5">
    <property type="entry name" value="PIMELOYL-[ACYL-CARRIER PROTEIN] METHYL ESTER ESTERASE"/>
    <property type="match status" value="1"/>
</dbReference>
<organism evidence="2 3">
    <name type="scientific">Fodinibius halophilus</name>
    <dbReference type="NCBI Taxonomy" id="1736908"/>
    <lineage>
        <taxon>Bacteria</taxon>
        <taxon>Pseudomonadati</taxon>
        <taxon>Balneolota</taxon>
        <taxon>Balneolia</taxon>
        <taxon>Balneolales</taxon>
        <taxon>Balneolaceae</taxon>
        <taxon>Fodinibius</taxon>
    </lineage>
</organism>
<dbReference type="InterPro" id="IPR000073">
    <property type="entry name" value="AB_hydrolase_1"/>
</dbReference>
<dbReference type="RefSeq" id="WP_165269185.1">
    <property type="nucleotide sequence ID" value="NZ_JAALLS010000014.1"/>
</dbReference>
<name>A0A6M1T4C6_9BACT</name>
<dbReference type="InterPro" id="IPR050228">
    <property type="entry name" value="Carboxylesterase_BioH"/>
</dbReference>
<evidence type="ECO:0000313" key="2">
    <source>
        <dbReference type="EMBL" id="NGP88939.1"/>
    </source>
</evidence>
<gene>
    <name evidence="2" type="ORF">G3569_11275</name>
</gene>
<feature type="domain" description="AB hydrolase-1" evidence="1">
    <location>
        <begin position="57"/>
        <end position="298"/>
    </location>
</feature>
<protein>
    <submittedName>
        <fullName evidence="2">Alpha/beta hydrolase</fullName>
    </submittedName>
</protein>
<accession>A0A6M1T4C6</accession>
<proteinExistence type="predicted"/>
<dbReference type="GO" id="GO:0016787">
    <property type="term" value="F:hydrolase activity"/>
    <property type="evidence" value="ECO:0007669"/>
    <property type="project" value="UniProtKB-KW"/>
</dbReference>
<evidence type="ECO:0000259" key="1">
    <source>
        <dbReference type="Pfam" id="PF12697"/>
    </source>
</evidence>
<dbReference type="InterPro" id="IPR029058">
    <property type="entry name" value="AB_hydrolase_fold"/>
</dbReference>
<dbReference type="SUPFAM" id="SSF53474">
    <property type="entry name" value="alpha/beta-Hydrolases"/>
    <property type="match status" value="1"/>
</dbReference>
<comment type="caution">
    <text evidence="2">The sequence shown here is derived from an EMBL/GenBank/DDBJ whole genome shotgun (WGS) entry which is preliminary data.</text>
</comment>
<dbReference type="Proteomes" id="UP000479132">
    <property type="component" value="Unassembled WGS sequence"/>
</dbReference>
<dbReference type="EMBL" id="JAALLS010000014">
    <property type="protein sequence ID" value="NGP88939.1"/>
    <property type="molecule type" value="Genomic_DNA"/>
</dbReference>
<dbReference type="Gene3D" id="3.40.50.1820">
    <property type="entry name" value="alpha/beta hydrolase"/>
    <property type="match status" value="1"/>
</dbReference>
<dbReference type="Pfam" id="PF12697">
    <property type="entry name" value="Abhydrolase_6"/>
    <property type="match status" value="1"/>
</dbReference>
<evidence type="ECO:0000313" key="3">
    <source>
        <dbReference type="Proteomes" id="UP000479132"/>
    </source>
</evidence>
<reference evidence="2 3" key="1">
    <citation type="submission" date="2020-02" db="EMBL/GenBank/DDBJ databases">
        <title>Aliifodinibius halophilus 2W32, complete genome.</title>
        <authorList>
            <person name="Li Y."/>
            <person name="Wu S."/>
        </authorList>
    </citation>
    <scope>NUCLEOTIDE SEQUENCE [LARGE SCALE GENOMIC DNA]</scope>
    <source>
        <strain evidence="2 3">2W32</strain>
    </source>
</reference>
<dbReference type="PANTHER" id="PTHR43194">
    <property type="entry name" value="HYDROLASE ALPHA/BETA FOLD FAMILY"/>
    <property type="match status" value="1"/>
</dbReference>
<keyword evidence="2" id="KW-0378">Hydrolase</keyword>
<keyword evidence="3" id="KW-1185">Reference proteome</keyword>